<keyword evidence="2" id="KW-1185">Reference proteome</keyword>
<dbReference type="EnsemblMetazoa" id="tetur34g01070.1">
    <property type="protein sequence ID" value="tetur34g01070.1"/>
    <property type="gene ID" value="tetur34g01070"/>
</dbReference>
<evidence type="ECO:0000313" key="2">
    <source>
        <dbReference type="Proteomes" id="UP000015104"/>
    </source>
</evidence>
<sequence>MKQTGSALCHQFQKLKLSKAQEGAEGDQQQKANRLLVAID</sequence>
<protein>
    <submittedName>
        <fullName evidence="1">Uncharacterized protein</fullName>
    </submittedName>
</protein>
<dbReference type="Proteomes" id="UP000015104">
    <property type="component" value="Unassembled WGS sequence"/>
</dbReference>
<dbReference type="AlphaFoldDB" id="T1L306"/>
<organism evidence="1 2">
    <name type="scientific">Tetranychus urticae</name>
    <name type="common">Two-spotted spider mite</name>
    <dbReference type="NCBI Taxonomy" id="32264"/>
    <lineage>
        <taxon>Eukaryota</taxon>
        <taxon>Metazoa</taxon>
        <taxon>Ecdysozoa</taxon>
        <taxon>Arthropoda</taxon>
        <taxon>Chelicerata</taxon>
        <taxon>Arachnida</taxon>
        <taxon>Acari</taxon>
        <taxon>Acariformes</taxon>
        <taxon>Trombidiformes</taxon>
        <taxon>Prostigmata</taxon>
        <taxon>Eleutherengona</taxon>
        <taxon>Raphignathae</taxon>
        <taxon>Tetranychoidea</taxon>
        <taxon>Tetranychidae</taxon>
        <taxon>Tetranychus</taxon>
    </lineage>
</organism>
<accession>T1L306</accession>
<evidence type="ECO:0000313" key="1">
    <source>
        <dbReference type="EnsemblMetazoa" id="tetur34g01070.1"/>
    </source>
</evidence>
<name>T1L306_TETUR</name>
<proteinExistence type="predicted"/>
<dbReference type="EMBL" id="CAEY01000994">
    <property type="status" value="NOT_ANNOTATED_CDS"/>
    <property type="molecule type" value="Genomic_DNA"/>
</dbReference>
<reference evidence="1" key="2">
    <citation type="submission" date="2015-06" db="UniProtKB">
        <authorList>
            <consortium name="EnsemblMetazoa"/>
        </authorList>
    </citation>
    <scope>IDENTIFICATION</scope>
</reference>
<dbReference type="HOGENOM" id="CLU_3300027_0_0_1"/>
<reference evidence="2" key="1">
    <citation type="submission" date="2011-08" db="EMBL/GenBank/DDBJ databases">
        <authorList>
            <person name="Rombauts S."/>
        </authorList>
    </citation>
    <scope>NUCLEOTIDE SEQUENCE</scope>
    <source>
        <strain evidence="2">London</strain>
    </source>
</reference>